<reference evidence="9 10" key="1">
    <citation type="submission" date="2018-11" db="EMBL/GenBank/DDBJ databases">
        <title>Deinococcus shelandsis sp. nov., isolated from South Shetland Islands soil of Antarctica.</title>
        <authorList>
            <person name="Tian J."/>
        </authorList>
    </citation>
    <scope>NUCLEOTIDE SEQUENCE [LARGE SCALE GENOMIC DNA]</scope>
    <source>
        <strain evidence="9 10">S14-83T</strain>
    </source>
</reference>
<evidence type="ECO:0000256" key="3">
    <source>
        <dbReference type="ARBA" id="ARBA00022723"/>
    </source>
</evidence>
<keyword evidence="10" id="KW-1185">Reference proteome</keyword>
<evidence type="ECO:0000256" key="5">
    <source>
        <dbReference type="ARBA" id="ARBA00023004"/>
    </source>
</evidence>
<evidence type="ECO:0000256" key="2">
    <source>
        <dbReference type="ARBA" id="ARBA00022617"/>
    </source>
</evidence>
<protein>
    <recommendedName>
        <fullName evidence="8">Cytochrome c domain-containing protein</fullName>
    </recommendedName>
</protein>
<feature type="compositionally biased region" description="Low complexity" evidence="7">
    <location>
        <begin position="59"/>
        <end position="73"/>
    </location>
</feature>
<dbReference type="PROSITE" id="PS51007">
    <property type="entry name" value="CYTC"/>
    <property type="match status" value="1"/>
</dbReference>
<accession>A0A3G8YA32</accession>
<feature type="region of interest" description="Disordered" evidence="7">
    <location>
        <begin position="55"/>
        <end position="201"/>
    </location>
</feature>
<name>A0A3G8YA32_9DEIO</name>
<dbReference type="InterPro" id="IPR036909">
    <property type="entry name" value="Cyt_c-like_dom_sf"/>
</dbReference>
<keyword evidence="1" id="KW-0813">Transport</keyword>
<dbReference type="OrthoDB" id="74193at2"/>
<dbReference type="SUPFAM" id="SSF46626">
    <property type="entry name" value="Cytochrome c"/>
    <property type="match status" value="1"/>
</dbReference>
<evidence type="ECO:0000256" key="7">
    <source>
        <dbReference type="SAM" id="MobiDB-lite"/>
    </source>
</evidence>
<dbReference type="Gene3D" id="1.10.760.10">
    <property type="entry name" value="Cytochrome c-like domain"/>
    <property type="match status" value="1"/>
</dbReference>
<dbReference type="RefSeq" id="WP_124868526.1">
    <property type="nucleotide sequence ID" value="NZ_CP034183.1"/>
</dbReference>
<feature type="compositionally biased region" description="Low complexity" evidence="7">
    <location>
        <begin position="155"/>
        <end position="201"/>
    </location>
</feature>
<dbReference type="AlphaFoldDB" id="A0A3G8YA32"/>
<feature type="compositionally biased region" description="Polar residues" evidence="7">
    <location>
        <begin position="112"/>
        <end position="127"/>
    </location>
</feature>
<keyword evidence="4" id="KW-0249">Electron transport</keyword>
<gene>
    <name evidence="9" type="ORF">EHF33_05255</name>
</gene>
<dbReference type="KEGG" id="dph:EHF33_05255"/>
<proteinExistence type="predicted"/>
<dbReference type="Proteomes" id="UP000276417">
    <property type="component" value="Chromosome 1"/>
</dbReference>
<feature type="domain" description="Cytochrome c" evidence="8">
    <location>
        <begin position="202"/>
        <end position="293"/>
    </location>
</feature>
<evidence type="ECO:0000313" key="9">
    <source>
        <dbReference type="EMBL" id="AZI42229.1"/>
    </source>
</evidence>
<keyword evidence="5 6" id="KW-0408">Iron</keyword>
<sequence length="293" mass="27939">MRNAFIVSAALLLVGTVGGGYTAYHLGTSHEEKAAGSAGETKSPAAVMNNDAASAGVSPAAGQAPATGDAAPASTEGKSVSDASGAAAAPAAGESGTTPAGTPAGNKADSLSAGSMPTSGASQSPNAAGNKPGDNQPAGNASAAEGASVVATDRASGTSSTTAAPGAPTKPTNAANPSGSAPAPDSTSAAAAAPASGAATSGDAEAGKLIFAGAKKPEVNCAVCHGAQGKGGVGANLTTPDGPKGWDETQFLMALRQGQTPQKMLNATMPRFADTQLSDTEINDIHAFIKTLP</sequence>
<evidence type="ECO:0000256" key="6">
    <source>
        <dbReference type="PROSITE-ProRule" id="PRU00433"/>
    </source>
</evidence>
<dbReference type="GO" id="GO:0009055">
    <property type="term" value="F:electron transfer activity"/>
    <property type="evidence" value="ECO:0007669"/>
    <property type="project" value="InterPro"/>
</dbReference>
<dbReference type="GO" id="GO:0046872">
    <property type="term" value="F:metal ion binding"/>
    <property type="evidence" value="ECO:0007669"/>
    <property type="project" value="UniProtKB-KW"/>
</dbReference>
<evidence type="ECO:0000256" key="4">
    <source>
        <dbReference type="ARBA" id="ARBA00022982"/>
    </source>
</evidence>
<dbReference type="PANTHER" id="PTHR37823">
    <property type="entry name" value="CYTOCHROME C-553-LIKE"/>
    <property type="match status" value="1"/>
</dbReference>
<feature type="compositionally biased region" description="Low complexity" evidence="7">
    <location>
        <begin position="83"/>
        <end position="105"/>
    </location>
</feature>
<keyword evidence="2 6" id="KW-0349">Heme</keyword>
<keyword evidence="3 6" id="KW-0479">Metal-binding</keyword>
<dbReference type="GO" id="GO:0020037">
    <property type="term" value="F:heme binding"/>
    <property type="evidence" value="ECO:0007669"/>
    <property type="project" value="InterPro"/>
</dbReference>
<dbReference type="Pfam" id="PF13442">
    <property type="entry name" value="Cytochrome_CBB3"/>
    <property type="match status" value="1"/>
</dbReference>
<evidence type="ECO:0000313" key="10">
    <source>
        <dbReference type="Proteomes" id="UP000276417"/>
    </source>
</evidence>
<evidence type="ECO:0000256" key="1">
    <source>
        <dbReference type="ARBA" id="ARBA00022448"/>
    </source>
</evidence>
<dbReference type="EMBL" id="CP034183">
    <property type="protein sequence ID" value="AZI42229.1"/>
    <property type="molecule type" value="Genomic_DNA"/>
</dbReference>
<organism evidence="9 10">
    <name type="scientific">Deinococcus psychrotolerans</name>
    <dbReference type="NCBI Taxonomy" id="2489213"/>
    <lineage>
        <taxon>Bacteria</taxon>
        <taxon>Thermotogati</taxon>
        <taxon>Deinococcota</taxon>
        <taxon>Deinococci</taxon>
        <taxon>Deinococcales</taxon>
        <taxon>Deinococcaceae</taxon>
        <taxon>Deinococcus</taxon>
    </lineage>
</organism>
<dbReference type="InterPro" id="IPR009056">
    <property type="entry name" value="Cyt_c-like_dom"/>
</dbReference>
<dbReference type="PANTHER" id="PTHR37823:SF1">
    <property type="entry name" value="CYTOCHROME C-553-LIKE"/>
    <property type="match status" value="1"/>
</dbReference>
<dbReference type="InterPro" id="IPR051811">
    <property type="entry name" value="Cytochrome_c550/c551-like"/>
</dbReference>
<evidence type="ECO:0000259" key="8">
    <source>
        <dbReference type="PROSITE" id="PS51007"/>
    </source>
</evidence>